<reference evidence="9" key="1">
    <citation type="journal article" date="2010" name="Nature">
        <title>The Amphimedon queenslandica genome and the evolution of animal complexity.</title>
        <authorList>
            <person name="Srivastava M."/>
            <person name="Simakov O."/>
            <person name="Chapman J."/>
            <person name="Fahey B."/>
            <person name="Gauthier M.E."/>
            <person name="Mitros T."/>
            <person name="Richards G.S."/>
            <person name="Conaco C."/>
            <person name="Dacre M."/>
            <person name="Hellsten U."/>
            <person name="Larroux C."/>
            <person name="Putnam N.H."/>
            <person name="Stanke M."/>
            <person name="Adamska M."/>
            <person name="Darling A."/>
            <person name="Degnan S.M."/>
            <person name="Oakley T.H."/>
            <person name="Plachetzki D.C."/>
            <person name="Zhai Y."/>
            <person name="Adamski M."/>
            <person name="Calcino A."/>
            <person name="Cummins S.F."/>
            <person name="Goodstein D.M."/>
            <person name="Harris C."/>
            <person name="Jackson D.J."/>
            <person name="Leys S.P."/>
            <person name="Shu S."/>
            <person name="Woodcroft B.J."/>
            <person name="Vervoort M."/>
            <person name="Kosik K.S."/>
            <person name="Manning G."/>
            <person name="Degnan B.M."/>
            <person name="Rokhsar D.S."/>
        </authorList>
    </citation>
    <scope>NUCLEOTIDE SEQUENCE [LARGE SCALE GENOMIC DNA]</scope>
</reference>
<proteinExistence type="predicted"/>
<evidence type="ECO:0000256" key="5">
    <source>
        <dbReference type="ARBA" id="ARBA00023136"/>
    </source>
</evidence>
<dbReference type="GO" id="GO:0140359">
    <property type="term" value="F:ABC-type transporter activity"/>
    <property type="evidence" value="ECO:0007669"/>
    <property type="project" value="InterPro"/>
</dbReference>
<dbReference type="InterPro" id="IPR011527">
    <property type="entry name" value="ABC1_TM_dom"/>
</dbReference>
<protein>
    <recommendedName>
        <fullName evidence="7">ABC transmembrane type-1 domain-containing protein</fullName>
    </recommendedName>
</protein>
<dbReference type="PANTHER" id="PTHR24221:SF402">
    <property type="entry name" value="IRON-SULFUR CLUSTERS TRANSPORTER ABCB7, MITOCHONDRIAL"/>
    <property type="match status" value="1"/>
</dbReference>
<feature type="transmembrane region" description="Helical" evidence="6">
    <location>
        <begin position="54"/>
        <end position="75"/>
    </location>
</feature>
<dbReference type="InterPro" id="IPR036640">
    <property type="entry name" value="ABC1_TM_sf"/>
</dbReference>
<dbReference type="GeneID" id="100642164"/>
<keyword evidence="4 6" id="KW-1133">Transmembrane helix</keyword>
<dbReference type="EnsemblMetazoa" id="XM_003391907.1">
    <property type="protein sequence ID" value="XP_003391955.1"/>
    <property type="gene ID" value="LOC100642164"/>
</dbReference>
<dbReference type="GO" id="GO:0005743">
    <property type="term" value="C:mitochondrial inner membrane"/>
    <property type="evidence" value="ECO:0007669"/>
    <property type="project" value="TreeGrafter"/>
</dbReference>
<comment type="subcellular location">
    <subcellularLocation>
        <location evidence="1">Membrane</location>
        <topology evidence="1">Multi-pass membrane protein</topology>
    </subcellularLocation>
</comment>
<feature type="transmembrane region" description="Helical" evidence="6">
    <location>
        <begin position="12"/>
        <end position="34"/>
    </location>
</feature>
<evidence type="ECO:0000256" key="3">
    <source>
        <dbReference type="ARBA" id="ARBA00022692"/>
    </source>
</evidence>
<dbReference type="Gene3D" id="1.20.1560.10">
    <property type="entry name" value="ABC transporter type 1, transmembrane domain"/>
    <property type="match status" value="1"/>
</dbReference>
<keyword evidence="3 6" id="KW-0812">Transmembrane</keyword>
<feature type="transmembrane region" description="Helical" evidence="6">
    <location>
        <begin position="128"/>
        <end position="154"/>
    </location>
</feature>
<sequence>IWPRDKPALKVRVVTAVGLLFGAKLLNVQVPFFFKYAVDSYSKLPDLATTEGALITGATALLLGYGAARIGASLFNELRNAVFAKVAQSSIRRVARRTFLHLHSLDLSYHVSRHTGAMSRAVDRGTRGINFILSALVFNVFPTFFEVGLVAGILTYRCGLSYGLLTVGTIGVYTLYTLAMTQWRTKFRVRMNNADNESGSKAIDSLINYETVKLFNNEAYEADEYDKVLARYEDASLKTVTSLSALNFGQNAIFGVSLTAVMLMASHGIHQ</sequence>
<dbReference type="GO" id="GO:0006879">
    <property type="term" value="P:intracellular iron ion homeostasis"/>
    <property type="evidence" value="ECO:0007669"/>
    <property type="project" value="TreeGrafter"/>
</dbReference>
<dbReference type="AlphaFoldDB" id="A0AAN0IKD9"/>
<evidence type="ECO:0000256" key="6">
    <source>
        <dbReference type="SAM" id="Phobius"/>
    </source>
</evidence>
<keyword evidence="5 6" id="KW-0472">Membrane</keyword>
<name>A0AAN0IKD9_AMPQE</name>
<accession>A0AAN0IKD9</accession>
<evidence type="ECO:0000259" key="7">
    <source>
        <dbReference type="PROSITE" id="PS50929"/>
    </source>
</evidence>
<dbReference type="InterPro" id="IPR039421">
    <property type="entry name" value="Type_1_exporter"/>
</dbReference>
<dbReference type="CDD" id="cd18582">
    <property type="entry name" value="ABC_6TM_ATM1_ABCB7"/>
    <property type="match status" value="1"/>
</dbReference>
<evidence type="ECO:0000256" key="1">
    <source>
        <dbReference type="ARBA" id="ARBA00004141"/>
    </source>
</evidence>
<evidence type="ECO:0000313" key="8">
    <source>
        <dbReference type="EnsemblMetazoa" id="XP_003391955.1"/>
    </source>
</evidence>
<feature type="domain" description="ABC transmembrane type-1" evidence="7">
    <location>
        <begin position="14"/>
        <end position="271"/>
    </location>
</feature>
<dbReference type="PANTHER" id="PTHR24221">
    <property type="entry name" value="ATP-BINDING CASSETTE SUB-FAMILY B"/>
    <property type="match status" value="1"/>
</dbReference>
<dbReference type="Pfam" id="PF00664">
    <property type="entry name" value="ABC_membrane"/>
    <property type="match status" value="1"/>
</dbReference>
<evidence type="ECO:0000313" key="9">
    <source>
        <dbReference type="Proteomes" id="UP000007879"/>
    </source>
</evidence>
<keyword evidence="9" id="KW-1185">Reference proteome</keyword>
<dbReference type="RefSeq" id="XP_003391955.1">
    <property type="nucleotide sequence ID" value="XM_003391907.1"/>
</dbReference>
<reference evidence="8" key="2">
    <citation type="submission" date="2024-06" db="UniProtKB">
        <authorList>
            <consortium name="EnsemblMetazoa"/>
        </authorList>
    </citation>
    <scope>IDENTIFICATION</scope>
</reference>
<organism evidence="8 9">
    <name type="scientific">Amphimedon queenslandica</name>
    <name type="common">Sponge</name>
    <dbReference type="NCBI Taxonomy" id="400682"/>
    <lineage>
        <taxon>Eukaryota</taxon>
        <taxon>Metazoa</taxon>
        <taxon>Porifera</taxon>
        <taxon>Demospongiae</taxon>
        <taxon>Heteroscleromorpha</taxon>
        <taxon>Haplosclerida</taxon>
        <taxon>Niphatidae</taxon>
        <taxon>Amphimedon</taxon>
    </lineage>
</organism>
<dbReference type="SUPFAM" id="SSF90123">
    <property type="entry name" value="ABC transporter transmembrane region"/>
    <property type="match status" value="1"/>
</dbReference>
<dbReference type="KEGG" id="aqu:100642164"/>
<dbReference type="PROSITE" id="PS50929">
    <property type="entry name" value="ABC_TM1F"/>
    <property type="match status" value="1"/>
</dbReference>
<keyword evidence="2" id="KW-0813">Transport</keyword>
<feature type="transmembrane region" description="Helical" evidence="6">
    <location>
        <begin position="160"/>
        <end position="181"/>
    </location>
</feature>
<evidence type="ECO:0000256" key="2">
    <source>
        <dbReference type="ARBA" id="ARBA00022448"/>
    </source>
</evidence>
<dbReference type="Proteomes" id="UP000007879">
    <property type="component" value="Unassembled WGS sequence"/>
</dbReference>
<evidence type="ECO:0000256" key="4">
    <source>
        <dbReference type="ARBA" id="ARBA00022989"/>
    </source>
</evidence>
<dbReference type="GO" id="GO:0005524">
    <property type="term" value="F:ATP binding"/>
    <property type="evidence" value="ECO:0007669"/>
    <property type="project" value="InterPro"/>
</dbReference>